<comment type="caution">
    <text evidence="2">The sequence shown here is derived from an EMBL/GenBank/DDBJ whole genome shotgun (WGS) entry which is preliminary data.</text>
</comment>
<feature type="region of interest" description="Disordered" evidence="1">
    <location>
        <begin position="334"/>
        <end position="504"/>
    </location>
</feature>
<feature type="compositionally biased region" description="Polar residues" evidence="1">
    <location>
        <begin position="75"/>
        <end position="92"/>
    </location>
</feature>
<feature type="region of interest" description="Disordered" evidence="1">
    <location>
        <begin position="808"/>
        <end position="829"/>
    </location>
</feature>
<proteinExistence type="predicted"/>
<evidence type="ECO:0000313" key="2">
    <source>
        <dbReference type="EMBL" id="CAE8711950.1"/>
    </source>
</evidence>
<feature type="compositionally biased region" description="Polar residues" evidence="1">
    <location>
        <begin position="1"/>
        <end position="12"/>
    </location>
</feature>
<feature type="compositionally biased region" description="Basic and acidic residues" evidence="1">
    <location>
        <begin position="481"/>
        <end position="491"/>
    </location>
</feature>
<accession>A0A813KSR7</accession>
<feature type="compositionally biased region" description="Basic and acidic residues" evidence="1">
    <location>
        <begin position="121"/>
        <end position="139"/>
    </location>
</feature>
<feature type="compositionally biased region" description="Basic and acidic residues" evidence="1">
    <location>
        <begin position="428"/>
        <end position="453"/>
    </location>
</feature>
<dbReference type="EMBL" id="CAJNNW010032249">
    <property type="protein sequence ID" value="CAE8711950.1"/>
    <property type="molecule type" value="Genomic_DNA"/>
</dbReference>
<reference evidence="2" key="1">
    <citation type="submission" date="2021-02" db="EMBL/GenBank/DDBJ databases">
        <authorList>
            <person name="Dougan E. K."/>
            <person name="Rhodes N."/>
            <person name="Thang M."/>
            <person name="Chan C."/>
        </authorList>
    </citation>
    <scope>NUCLEOTIDE SEQUENCE</scope>
</reference>
<feature type="non-terminal residue" evidence="2">
    <location>
        <position position="1"/>
    </location>
</feature>
<dbReference type="AlphaFoldDB" id="A0A813KSR7"/>
<feature type="region of interest" description="Disordered" evidence="1">
    <location>
        <begin position="1"/>
        <end position="199"/>
    </location>
</feature>
<dbReference type="Proteomes" id="UP000626109">
    <property type="component" value="Unassembled WGS sequence"/>
</dbReference>
<name>A0A813KSR7_POLGL</name>
<evidence type="ECO:0000256" key="1">
    <source>
        <dbReference type="SAM" id="MobiDB-lite"/>
    </source>
</evidence>
<feature type="compositionally biased region" description="Polar residues" evidence="1">
    <location>
        <begin position="968"/>
        <end position="982"/>
    </location>
</feature>
<gene>
    <name evidence="2" type="ORF">PGLA2088_LOCUS36747</name>
</gene>
<protein>
    <submittedName>
        <fullName evidence="2">Uncharacterized protein</fullName>
    </submittedName>
</protein>
<evidence type="ECO:0000313" key="3">
    <source>
        <dbReference type="Proteomes" id="UP000626109"/>
    </source>
</evidence>
<sequence>EIGQQQQENSGGWLQKKLFAKRPWQSKKPVHQGSPEQEASDGDQSGLPGRSGKVKIPTMEDDPNASDDAGADSIQEPTKLQNSQPRPTTYHRSTAKENLDDPNFDEIQSVEPEGSEQWCTLEKEEDKKDEVKDEADKMVRQLSVVPEDDDETERRPSRLGSLAGRQGPSRRGSQDEERAPSHRGSQADQSSGETSQQKPPIFITLRPQGSVCIWSQHWEPLVDVRLFSPQGPPRGVTTLQWKLGVEKQIQVSEADTEIHFEILKPTSQEPMTPTGDAHGTVYIVDLLKDGNAYFSRVPLLEEVAGRGAILDLSMVYKSGPRLSLHKRVSFLKDVSPSRSLSPGEEPGRKQRTATPFPRSSVEGSRSEKNSSEAGSDDTLADDTLAASRLPEGRLSSVASLGGDGRRSRAGSQAQEPRTSTLSVTRSVAFDEGKGVGDIAGRRPSQDPQERRTSQDSPPMVVRQSDQLERRASQDSPPMAKRPSEQQERRTSQDSPPMAKRPSVSGECRFRRAMCRFTVPDTATFCGVGMALQLTDTCDAEPLKGLEHSALMLLLEQTESSVKAVRSSRPGAGVATTASGMPVLVANLSQKLVEYCRDLADCNIVKTLYGIPVVLAILVQLVEAMDTLVPPEEDIVESMSGKTAALSRMAGGGEACPPYTGMVMEALSQALGPQGFLPQCVQLLGDGAAAKDLQKMGCAMLAKEMGLHAMFAIRLALAWEPPRSVPKPDEMMLNFNGYQAVFGSMVDLLSKLQRFASPPVSGDRRHSEVGKKAPNARALAQLALCFEVMRFGLRSDSGIDSICGFGGERSPAVSPNGKRGSREGNRASGTVSPLAPMLVEALENLVAVPKDLGTPEAVEAALPAAIRLLGVLLDIPVLAASISTERLARALKRILTSKPLTLRLAAATRELVASARPERPRRWFSGQAANFRKDLCRSMARESVPSEMVQAALKMLGEEPLRPAPRPSWIQSSDPSQSPTSLGQEVREAAERTYVVGAYYDCVEDVVVAVFGPTAAVDEMAQLRTARAEADAGELAGQDGGDSDTSATLRRRPSMMKALGNMRQSILDSCVSPSKKRAAGMRI</sequence>
<organism evidence="2 3">
    <name type="scientific">Polarella glacialis</name>
    <name type="common">Dinoflagellate</name>
    <dbReference type="NCBI Taxonomy" id="89957"/>
    <lineage>
        <taxon>Eukaryota</taxon>
        <taxon>Sar</taxon>
        <taxon>Alveolata</taxon>
        <taxon>Dinophyceae</taxon>
        <taxon>Suessiales</taxon>
        <taxon>Suessiaceae</taxon>
        <taxon>Polarella</taxon>
    </lineage>
</organism>
<feature type="region of interest" description="Disordered" evidence="1">
    <location>
        <begin position="962"/>
        <end position="985"/>
    </location>
</feature>
<feature type="compositionally biased region" description="Polar residues" evidence="1">
    <location>
        <begin position="409"/>
        <end position="425"/>
    </location>
</feature>
<feature type="compositionally biased region" description="Basic residues" evidence="1">
    <location>
        <begin position="18"/>
        <end position="30"/>
    </location>
</feature>
<feature type="compositionally biased region" description="Polar residues" evidence="1">
    <location>
        <begin position="183"/>
        <end position="198"/>
    </location>
</feature>